<feature type="compositionally biased region" description="Low complexity" evidence="1">
    <location>
        <begin position="137"/>
        <end position="152"/>
    </location>
</feature>
<sequence length="223" mass="23560">MTTKKPSSTAPAHAVSDATKATEPKEKENAKSKADQPPAKKKKKDTTKALSAEKTKTSAPAAPSITTPKTTTTTTSSKATASTKAAVSSTVTTTTTHSTDTATTSRVEETEKNAQASMKPFPTSLKRPSLWVSNTVKQRQQEQQQQRKQQQQGNHTRPASRPPAGISNTTPVILSSTANIPLSKTRIPKVTPSASEPPKTTPLPLDQPAGPVSEERSTPASVV</sequence>
<name>A0A1X2HJF6_SYNRA</name>
<dbReference type="AlphaFoldDB" id="A0A1X2HJF6"/>
<feature type="compositionally biased region" description="Basic and acidic residues" evidence="1">
    <location>
        <begin position="20"/>
        <end position="34"/>
    </location>
</feature>
<evidence type="ECO:0000256" key="1">
    <source>
        <dbReference type="SAM" id="MobiDB-lite"/>
    </source>
</evidence>
<comment type="caution">
    <text evidence="2">The sequence shown here is derived from an EMBL/GenBank/DDBJ whole genome shotgun (WGS) entry which is preliminary data.</text>
</comment>
<dbReference type="EMBL" id="MCGN01000003">
    <property type="protein sequence ID" value="ORY99211.1"/>
    <property type="molecule type" value="Genomic_DNA"/>
</dbReference>
<dbReference type="InParanoid" id="A0A1X2HJF6"/>
<evidence type="ECO:0000313" key="3">
    <source>
        <dbReference type="Proteomes" id="UP000242180"/>
    </source>
</evidence>
<feature type="region of interest" description="Disordered" evidence="1">
    <location>
        <begin position="1"/>
        <end position="223"/>
    </location>
</feature>
<dbReference type="Proteomes" id="UP000242180">
    <property type="component" value="Unassembled WGS sequence"/>
</dbReference>
<proteinExistence type="predicted"/>
<evidence type="ECO:0000313" key="2">
    <source>
        <dbReference type="EMBL" id="ORY99211.1"/>
    </source>
</evidence>
<accession>A0A1X2HJF6</accession>
<feature type="compositionally biased region" description="Polar residues" evidence="1">
    <location>
        <begin position="1"/>
        <end position="10"/>
    </location>
</feature>
<feature type="compositionally biased region" description="Low complexity" evidence="1">
    <location>
        <begin position="57"/>
        <end position="105"/>
    </location>
</feature>
<keyword evidence="3" id="KW-1185">Reference proteome</keyword>
<reference evidence="2 3" key="1">
    <citation type="submission" date="2016-07" db="EMBL/GenBank/DDBJ databases">
        <title>Pervasive Adenine N6-methylation of Active Genes in Fungi.</title>
        <authorList>
            <consortium name="DOE Joint Genome Institute"/>
            <person name="Mondo S.J."/>
            <person name="Dannebaum R.O."/>
            <person name="Kuo R.C."/>
            <person name="Labutti K."/>
            <person name="Haridas S."/>
            <person name="Kuo A."/>
            <person name="Salamov A."/>
            <person name="Ahrendt S.R."/>
            <person name="Lipzen A."/>
            <person name="Sullivan W."/>
            <person name="Andreopoulos W.B."/>
            <person name="Clum A."/>
            <person name="Lindquist E."/>
            <person name="Daum C."/>
            <person name="Ramamoorthy G.K."/>
            <person name="Gryganskyi A."/>
            <person name="Culley D."/>
            <person name="Magnuson J.K."/>
            <person name="James T.Y."/>
            <person name="O'Malley M.A."/>
            <person name="Stajich J.E."/>
            <person name="Spatafora J.W."/>
            <person name="Visel A."/>
            <person name="Grigoriev I.V."/>
        </authorList>
    </citation>
    <scope>NUCLEOTIDE SEQUENCE [LARGE SCALE GENOMIC DNA]</scope>
    <source>
        <strain evidence="2 3">NRRL 2496</strain>
    </source>
</reference>
<gene>
    <name evidence="2" type="ORF">BCR43DRAFT_222646</name>
</gene>
<protein>
    <submittedName>
        <fullName evidence="2">Uncharacterized protein</fullName>
    </submittedName>
</protein>
<feature type="compositionally biased region" description="Polar residues" evidence="1">
    <location>
        <begin position="166"/>
        <end position="182"/>
    </location>
</feature>
<organism evidence="2 3">
    <name type="scientific">Syncephalastrum racemosum</name>
    <name type="common">Filamentous fungus</name>
    <dbReference type="NCBI Taxonomy" id="13706"/>
    <lineage>
        <taxon>Eukaryota</taxon>
        <taxon>Fungi</taxon>
        <taxon>Fungi incertae sedis</taxon>
        <taxon>Mucoromycota</taxon>
        <taxon>Mucoromycotina</taxon>
        <taxon>Mucoromycetes</taxon>
        <taxon>Mucorales</taxon>
        <taxon>Syncephalastraceae</taxon>
        <taxon>Syncephalastrum</taxon>
    </lineage>
</organism>